<sequence>MAQNSVVGMEKRLPMSSSLWTKSEVLMNGAIPITMYRSTRSRLLVAIGDVPGPVVKGCMSFATEANCDDGLPHTLEHLVFMGSEKYPFKGILSTIANRCMASGEDGWTCQDLTAYTLSTVGSEGFFKVLPVYLDHVLSPMLTLRSGVGYPCYLKDSQFATEVHHINGEGDDAGVIYNEMQGLELKMSNLLRR</sequence>
<dbReference type="FunFam" id="3.30.830.10:FF:000015">
    <property type="entry name" value="Putative zinc metalloprotease"/>
    <property type="match status" value="1"/>
</dbReference>
<evidence type="ECO:0000313" key="1">
    <source>
        <dbReference type="EMBL" id="KIH46950.1"/>
    </source>
</evidence>
<name>A0A0C2FEG7_9BILA</name>
<dbReference type="InterPro" id="IPR011249">
    <property type="entry name" value="Metalloenz_LuxS/M16"/>
</dbReference>
<dbReference type="MEROPS" id="M16.A12"/>
<organism evidence="1 2">
    <name type="scientific">Ancylostoma duodenale</name>
    <dbReference type="NCBI Taxonomy" id="51022"/>
    <lineage>
        <taxon>Eukaryota</taxon>
        <taxon>Metazoa</taxon>
        <taxon>Ecdysozoa</taxon>
        <taxon>Nematoda</taxon>
        <taxon>Chromadorea</taxon>
        <taxon>Rhabditida</taxon>
        <taxon>Rhabditina</taxon>
        <taxon>Rhabditomorpha</taxon>
        <taxon>Strongyloidea</taxon>
        <taxon>Ancylostomatidae</taxon>
        <taxon>Ancylostomatinae</taxon>
        <taxon>Ancylostoma</taxon>
    </lineage>
</organism>
<accession>A0A0C2FEG7</accession>
<protein>
    <submittedName>
        <fullName evidence="1">Uncharacterized protein</fullName>
    </submittedName>
</protein>
<keyword evidence="2" id="KW-1185">Reference proteome</keyword>
<dbReference type="AlphaFoldDB" id="A0A0C2FEG7"/>
<dbReference type="Proteomes" id="UP000054047">
    <property type="component" value="Unassembled WGS sequence"/>
</dbReference>
<dbReference type="OrthoDB" id="5809639at2759"/>
<dbReference type="Gene3D" id="3.30.830.10">
    <property type="entry name" value="Metalloenzyme, LuxS/M16 peptidase-like"/>
    <property type="match status" value="1"/>
</dbReference>
<dbReference type="PANTHER" id="PTHR43016:SF16">
    <property type="entry name" value="METALLOPROTEASE, PUTATIVE (AFU_ORTHOLOGUE AFUA_4G07610)-RELATED"/>
    <property type="match status" value="1"/>
</dbReference>
<proteinExistence type="predicted"/>
<dbReference type="GO" id="GO:0046872">
    <property type="term" value="F:metal ion binding"/>
    <property type="evidence" value="ECO:0007669"/>
    <property type="project" value="InterPro"/>
</dbReference>
<dbReference type="EMBL" id="KN768260">
    <property type="protein sequence ID" value="KIH46950.1"/>
    <property type="molecule type" value="Genomic_DNA"/>
</dbReference>
<dbReference type="PANTHER" id="PTHR43016">
    <property type="entry name" value="PRESEQUENCE PROTEASE"/>
    <property type="match status" value="1"/>
</dbReference>
<dbReference type="SUPFAM" id="SSF63411">
    <property type="entry name" value="LuxS/MPP-like metallohydrolase"/>
    <property type="match status" value="1"/>
</dbReference>
<gene>
    <name evidence="1" type="ORF">ANCDUO_22995</name>
</gene>
<evidence type="ECO:0000313" key="2">
    <source>
        <dbReference type="Proteomes" id="UP000054047"/>
    </source>
</evidence>
<reference evidence="1 2" key="1">
    <citation type="submission" date="2013-12" db="EMBL/GenBank/DDBJ databases">
        <title>Draft genome of the parsitic nematode Ancylostoma duodenale.</title>
        <authorList>
            <person name="Mitreva M."/>
        </authorList>
    </citation>
    <scope>NUCLEOTIDE SEQUENCE [LARGE SCALE GENOMIC DNA]</scope>
    <source>
        <strain evidence="1 2">Zhejiang</strain>
    </source>
</reference>